<evidence type="ECO:0000313" key="1">
    <source>
        <dbReference type="EMBL" id="VXD24539.1"/>
    </source>
</evidence>
<keyword evidence="2" id="KW-1185">Reference proteome</keyword>
<dbReference type="AlphaFoldDB" id="A0A7Z9E456"/>
<sequence>MNVLFTESFALEHQTLEKLTLAEIEQQLESLPDQIVVSINKTKASAYVLNVLTPLHRWVGKENQGHPYSTHKLLKDLISEAVTLSLLRLLCIPPETGSDFYS</sequence>
<comment type="caution">
    <text evidence="1">The sequence shown here is derived from an EMBL/GenBank/DDBJ whole genome shotgun (WGS) entry which is preliminary data.</text>
</comment>
<reference evidence="1" key="1">
    <citation type="submission" date="2019-10" db="EMBL/GenBank/DDBJ databases">
        <authorList>
            <consortium name="Genoscope - CEA"/>
            <person name="William W."/>
        </authorList>
    </citation>
    <scope>NUCLEOTIDE SEQUENCE [LARGE SCALE GENOMIC DNA]</scope>
    <source>
        <strain evidence="1">BBR_PRJEB10992</strain>
    </source>
</reference>
<name>A0A7Z9E456_9CYAN</name>
<dbReference type="OrthoDB" id="461337at2"/>
<protein>
    <submittedName>
        <fullName evidence="1">Uncharacterized protein</fullName>
    </submittedName>
</protein>
<evidence type="ECO:0000313" key="2">
    <source>
        <dbReference type="Proteomes" id="UP000184550"/>
    </source>
</evidence>
<organism evidence="1 2">
    <name type="scientific">Planktothrix serta PCC 8927</name>
    <dbReference type="NCBI Taxonomy" id="671068"/>
    <lineage>
        <taxon>Bacteria</taxon>
        <taxon>Bacillati</taxon>
        <taxon>Cyanobacteriota</taxon>
        <taxon>Cyanophyceae</taxon>
        <taxon>Oscillatoriophycideae</taxon>
        <taxon>Oscillatoriales</taxon>
        <taxon>Microcoleaceae</taxon>
        <taxon>Planktothrix</taxon>
    </lineage>
</organism>
<dbReference type="Proteomes" id="UP000184550">
    <property type="component" value="Unassembled WGS sequence"/>
</dbReference>
<dbReference type="EMBL" id="CZCU02000160">
    <property type="protein sequence ID" value="VXD24539.1"/>
    <property type="molecule type" value="Genomic_DNA"/>
</dbReference>
<proteinExistence type="predicted"/>
<gene>
    <name evidence="1" type="ORF">PL8927_820104</name>
</gene>
<accession>A0A7Z9E456</accession>
<dbReference type="RefSeq" id="WP_083625976.1">
    <property type="nucleotide sequence ID" value="NZ_LR734882.1"/>
</dbReference>